<dbReference type="PROSITE" id="PS01186">
    <property type="entry name" value="EGF_2"/>
    <property type="match status" value="1"/>
</dbReference>
<dbReference type="CDD" id="cd00054">
    <property type="entry name" value="EGF_CA"/>
    <property type="match status" value="1"/>
</dbReference>
<dbReference type="RefSeq" id="XP_002672509.1">
    <property type="nucleotide sequence ID" value="XM_002672463.1"/>
</dbReference>
<keyword evidence="7" id="KW-1185">Reference proteome</keyword>
<evidence type="ECO:0000256" key="2">
    <source>
        <dbReference type="PROSITE-ProRule" id="PRU00076"/>
    </source>
</evidence>
<comment type="caution">
    <text evidence="2">Lacks conserved residue(s) required for the propagation of feature annotation.</text>
</comment>
<dbReference type="Pfam" id="PF00069">
    <property type="entry name" value="Pkinase"/>
    <property type="match status" value="1"/>
</dbReference>
<evidence type="ECO:0000256" key="3">
    <source>
        <dbReference type="SAM" id="Phobius"/>
    </source>
</evidence>
<dbReference type="eggNOG" id="KOG0201">
    <property type="taxonomic scope" value="Eukaryota"/>
</dbReference>
<gene>
    <name evidence="6" type="ORF">NAEGRDRAFT_72385</name>
</gene>
<dbReference type="InterPro" id="IPR000719">
    <property type="entry name" value="Prot_kinase_dom"/>
</dbReference>
<feature type="domain" description="EGF-like" evidence="5">
    <location>
        <begin position="1023"/>
        <end position="1057"/>
    </location>
</feature>
<dbReference type="InterPro" id="IPR011042">
    <property type="entry name" value="6-blade_b-propeller_TolB-like"/>
</dbReference>
<evidence type="ECO:0000259" key="4">
    <source>
        <dbReference type="PROSITE" id="PS50011"/>
    </source>
</evidence>
<evidence type="ECO:0000259" key="5">
    <source>
        <dbReference type="PROSITE" id="PS50026"/>
    </source>
</evidence>
<dbReference type="SMART" id="SM00220">
    <property type="entry name" value="S_TKc"/>
    <property type="match status" value="1"/>
</dbReference>
<evidence type="ECO:0000256" key="1">
    <source>
        <dbReference type="ARBA" id="ARBA00022737"/>
    </source>
</evidence>
<dbReference type="InParanoid" id="D2VTQ4"/>
<dbReference type="Gene3D" id="1.10.510.10">
    <property type="entry name" value="Transferase(Phosphotransferase) domain 1"/>
    <property type="match status" value="1"/>
</dbReference>
<dbReference type="EMBL" id="GG738897">
    <property type="protein sequence ID" value="EFC39765.1"/>
    <property type="molecule type" value="Genomic_DNA"/>
</dbReference>
<proteinExistence type="predicted"/>
<dbReference type="Pfam" id="PF01436">
    <property type="entry name" value="NHL"/>
    <property type="match status" value="1"/>
</dbReference>
<dbReference type="PROSITE" id="PS50026">
    <property type="entry name" value="EGF_3"/>
    <property type="match status" value="1"/>
</dbReference>
<dbReference type="Proteomes" id="UP000006671">
    <property type="component" value="Unassembled WGS sequence"/>
</dbReference>
<feature type="disulfide bond" evidence="2">
    <location>
        <begin position="1047"/>
        <end position="1056"/>
    </location>
</feature>
<keyword evidence="3" id="KW-1133">Transmembrane helix</keyword>
<dbReference type="PROSITE" id="PS00022">
    <property type="entry name" value="EGF_1"/>
    <property type="match status" value="1"/>
</dbReference>
<dbReference type="VEuPathDB" id="AmoebaDB:NAEGRDRAFT_72385"/>
<dbReference type="Gene3D" id="3.30.200.20">
    <property type="entry name" value="Phosphorylase Kinase, domain 1"/>
    <property type="match status" value="1"/>
</dbReference>
<dbReference type="PROSITE" id="PS00108">
    <property type="entry name" value="PROTEIN_KINASE_ST"/>
    <property type="match status" value="1"/>
</dbReference>
<dbReference type="InterPro" id="IPR011009">
    <property type="entry name" value="Kinase-like_dom_sf"/>
</dbReference>
<feature type="domain" description="Protein kinase" evidence="4">
    <location>
        <begin position="1115"/>
        <end position="1373"/>
    </location>
</feature>
<dbReference type="STRING" id="5762.D2VTQ4"/>
<dbReference type="Gene3D" id="2.120.10.30">
    <property type="entry name" value="TolB, C-terminal domain"/>
    <property type="match status" value="3"/>
</dbReference>
<keyword evidence="2" id="KW-1015">Disulfide bond</keyword>
<dbReference type="InterPro" id="IPR000742">
    <property type="entry name" value="EGF"/>
</dbReference>
<dbReference type="GO" id="GO:0005737">
    <property type="term" value="C:cytoplasm"/>
    <property type="evidence" value="ECO:0007669"/>
    <property type="project" value="TreeGrafter"/>
</dbReference>
<dbReference type="SUPFAM" id="SSF101898">
    <property type="entry name" value="NHL repeat"/>
    <property type="match status" value="1"/>
</dbReference>
<dbReference type="OrthoDB" id="10252171at2759"/>
<dbReference type="Gene3D" id="2.10.25.10">
    <property type="entry name" value="Laminin"/>
    <property type="match status" value="1"/>
</dbReference>
<dbReference type="PANTHER" id="PTHR24361">
    <property type="entry name" value="MITOGEN-ACTIVATED KINASE KINASE KINASE"/>
    <property type="match status" value="1"/>
</dbReference>
<evidence type="ECO:0000313" key="7">
    <source>
        <dbReference type="Proteomes" id="UP000006671"/>
    </source>
</evidence>
<dbReference type="InterPro" id="IPR008271">
    <property type="entry name" value="Ser/Thr_kinase_AS"/>
</dbReference>
<organism evidence="7">
    <name type="scientific">Naegleria gruberi</name>
    <name type="common">Amoeba</name>
    <dbReference type="NCBI Taxonomy" id="5762"/>
    <lineage>
        <taxon>Eukaryota</taxon>
        <taxon>Discoba</taxon>
        <taxon>Heterolobosea</taxon>
        <taxon>Tetramitia</taxon>
        <taxon>Eutetramitia</taxon>
        <taxon>Vahlkampfiidae</taxon>
        <taxon>Naegleria</taxon>
    </lineage>
</organism>
<dbReference type="KEGG" id="ngr:NAEGRDRAFT_72385"/>
<dbReference type="SUPFAM" id="SSF56112">
    <property type="entry name" value="Protein kinase-like (PK-like)"/>
    <property type="match status" value="1"/>
</dbReference>
<reference evidence="6 7" key="1">
    <citation type="journal article" date="2010" name="Cell">
        <title>The genome of Naegleria gruberi illuminates early eukaryotic versatility.</title>
        <authorList>
            <person name="Fritz-Laylin L.K."/>
            <person name="Prochnik S.E."/>
            <person name="Ginger M.L."/>
            <person name="Dacks J.B."/>
            <person name="Carpenter M.L."/>
            <person name="Field M.C."/>
            <person name="Kuo A."/>
            <person name="Paredez A."/>
            <person name="Chapman J."/>
            <person name="Pham J."/>
            <person name="Shu S."/>
            <person name="Neupane R."/>
            <person name="Cipriano M."/>
            <person name="Mancuso J."/>
            <person name="Tu H."/>
            <person name="Salamov A."/>
            <person name="Lindquist E."/>
            <person name="Shapiro H."/>
            <person name="Lucas S."/>
            <person name="Grigoriev I.V."/>
            <person name="Cande W.Z."/>
            <person name="Fulton C."/>
            <person name="Rokhsar D.S."/>
            <person name="Dawson S.C."/>
        </authorList>
    </citation>
    <scope>NUCLEOTIDE SEQUENCE [LARGE SCALE GENOMIC DNA]</scope>
    <source>
        <strain evidence="6 7">NEG-M</strain>
    </source>
</reference>
<keyword evidence="1" id="KW-0677">Repeat</keyword>
<dbReference type="CDD" id="cd05819">
    <property type="entry name" value="NHL"/>
    <property type="match status" value="1"/>
</dbReference>
<keyword evidence="3" id="KW-0472">Membrane</keyword>
<name>D2VTQ4_NAEGR</name>
<dbReference type="PROSITE" id="PS50011">
    <property type="entry name" value="PROTEIN_KINASE_DOM"/>
    <property type="match status" value="1"/>
</dbReference>
<keyword evidence="2" id="KW-0245">EGF-like domain</keyword>
<dbReference type="GO" id="GO:0004674">
    <property type="term" value="F:protein serine/threonine kinase activity"/>
    <property type="evidence" value="ECO:0007669"/>
    <property type="project" value="TreeGrafter"/>
</dbReference>
<dbReference type="InterPro" id="IPR001258">
    <property type="entry name" value="NHL_repeat"/>
</dbReference>
<evidence type="ECO:0000313" key="6">
    <source>
        <dbReference type="EMBL" id="EFC39765.1"/>
    </source>
</evidence>
<dbReference type="SUPFAM" id="SSF63825">
    <property type="entry name" value="YWTD domain"/>
    <property type="match status" value="2"/>
</dbReference>
<feature type="transmembrane region" description="Helical" evidence="3">
    <location>
        <begin position="22"/>
        <end position="41"/>
    </location>
</feature>
<dbReference type="GO" id="GO:0005524">
    <property type="term" value="F:ATP binding"/>
    <property type="evidence" value="ECO:0007669"/>
    <property type="project" value="InterPro"/>
</dbReference>
<sequence length="1374" mass="152634">MVTSGLSNGCQNMLCTTRRIQCLYLALVFMALLSTGVVVVVESLSSTPVNYYTQTLEGFNNNFDIVEAKYAYMLSPTGLSAGLNGDVFVADADRHVVFRIFDMYKYAEVYAGYVTSGFNGDGLKAVGTLLNTPTAISVNPLNGDLFIADSLNNKIRIVSNRTRTTSSIAHAFNNPRGVYVSSNGFAYISDTDNNLIKKYEISTKQTSIIGGGGYLNGDYDGVDAKLLKLQSPKNIFVVSNGNKDIVYFTDAERVKSIDGNGMYRIVDGGVAQSNLYGIYVSNGGEIYTSSQSNNFIQMKLLNSDETKILIGGSEGYDGDNQLFDSLNTKFYEPSSLIITQNAIIVADKSNSCIRKIDLQTKMVSTLSGGIINHPNGENISPLQMYSTGSVLFPFYYKNDLYFIDRAYYLRKVSNGKMTTLLGCERLIKYTANIPQRFYMLVANSIHIGNGDVLIFTNLDTSLYNFNVETQNLTLIIKSPIYSSAIDVLGDSFDNSTIYLRTSEYLISILQKSTVLYQLIIPIPNGYLDQIVAIPNIRYPDSNSLFLYSGSLNTLYEYVDFKNGSMLVFSTPMPTSLTFNGFQKNDRNLFFFNMGQLYDFQLESFTLKKIGGLDHLNVSNTIVYVYGFNGENIPVESSALYLPRAVKQDSRILVTNQYHLSEISNGRVSTIAGLSPASRTLTPLMLMRDASKKVSYYMDMRTLKKFDETTGKSTTLSSSLLTTPLASVKSPYFTFNAQLGTAKAQGVFSKFDRKIYIKDTCRFIRIDPDTMNYETVIGSTVCGSFVTGINAVDSPCPQFNLINGLTVEDTTGDLLIALDSAIYRYSQTTKTMSIDITFSNNGLISDDGIMSNVTFPGVISNIFYDSGYIYLSTQATIRRIEKLSEGTYYLRTLVGNSIQGYSGDKLPALQSSIDNPSAFYVKKNGDIIILDGSGTSLVRMYQKRSGLLLDIAGSRVASPKFNGDGFGTYSIFSTFARQVDYDESTGEIFFIDARAYIRKIIPYCGRNYTYNSWNSTCDSKLSCNGTLASSENVCNGNGQCSDIDVCQCKIGFEGQFCELKIVCFSKKKKKDFEIAKLDTGNVELSETTFLSSSSMIISSSAGSSVGSDMINPFSRYSNITRIGQGAFGSVYKVTDLKKNKLKAIKLVKFETLTDLNTIMKEASQLNHINHSNIIKINDYFITNDNLLIIDMDYFELGDLTKLKQENCSEKIVKQILKQMLNALKYVHEEMHIIHRDIKQTNIFIKKMTSDNIDIVLADFGLAKKYQEMTGQSYAGTPLYMSPEVALGSSYSYNTDIFSLGISIYQIMTNDLATSISNLLMGNQAENAIKILKNQMKESAHCEYSDELIEIVLKMLEKDANQRPSASQLLSLKYFK</sequence>
<accession>D2VTQ4</accession>
<dbReference type="InterPro" id="IPR053235">
    <property type="entry name" value="Ser_Thr_kinase"/>
</dbReference>
<keyword evidence="3" id="KW-0812">Transmembrane</keyword>
<protein>
    <submittedName>
        <fullName evidence="6">Predicted protein</fullName>
    </submittedName>
</protein>
<dbReference type="GeneID" id="8858531"/>